<dbReference type="Proteomes" id="UP001295684">
    <property type="component" value="Unassembled WGS sequence"/>
</dbReference>
<sequence>MEDLQEYLSHFKKSPEQENEISSNLTKRALGSNRLKSHNLAKDKIMKRMKNELEVRLIEKEEKKCQNTSTSLVKPNFKESRRRQFEPFFGYTQLSPTEVRIKKVQPRDSFLREEVERKMMLSQNRSSRNKDESSHRSLEKFSLTPQNRLLNVKLVNFSSHHEKICSEPSNFSIKKRKKKYGLSDSRKAKSSYNNKPVLISNGLIAVSNKIEGKHPKKKKFVKKDKGIKMSYSPINQNHDFDNDYLEQDMKNLDEPNKEPPITLLPLSFSPNSSAFLKFRKV</sequence>
<name>A0AAD2D3D1_EUPCR</name>
<evidence type="ECO:0000256" key="1">
    <source>
        <dbReference type="SAM" id="MobiDB-lite"/>
    </source>
</evidence>
<proteinExistence type="predicted"/>
<organism evidence="2 3">
    <name type="scientific">Euplotes crassus</name>
    <dbReference type="NCBI Taxonomy" id="5936"/>
    <lineage>
        <taxon>Eukaryota</taxon>
        <taxon>Sar</taxon>
        <taxon>Alveolata</taxon>
        <taxon>Ciliophora</taxon>
        <taxon>Intramacronucleata</taxon>
        <taxon>Spirotrichea</taxon>
        <taxon>Hypotrichia</taxon>
        <taxon>Euplotida</taxon>
        <taxon>Euplotidae</taxon>
        <taxon>Moneuplotes</taxon>
    </lineage>
</organism>
<reference evidence="2" key="1">
    <citation type="submission" date="2023-07" db="EMBL/GenBank/DDBJ databases">
        <authorList>
            <consortium name="AG Swart"/>
            <person name="Singh M."/>
            <person name="Singh A."/>
            <person name="Seah K."/>
            <person name="Emmerich C."/>
        </authorList>
    </citation>
    <scope>NUCLEOTIDE SEQUENCE</scope>
    <source>
        <strain evidence="2">DP1</strain>
    </source>
</reference>
<dbReference type="EMBL" id="CAMPGE010021306">
    <property type="protein sequence ID" value="CAI2379459.1"/>
    <property type="molecule type" value="Genomic_DNA"/>
</dbReference>
<dbReference type="AlphaFoldDB" id="A0AAD2D3D1"/>
<accession>A0AAD2D3D1</accession>
<feature type="region of interest" description="Disordered" evidence="1">
    <location>
        <begin position="1"/>
        <end position="23"/>
    </location>
</feature>
<keyword evidence="3" id="KW-1185">Reference proteome</keyword>
<gene>
    <name evidence="2" type="ORF">ECRASSUSDP1_LOCUS20869</name>
</gene>
<feature type="compositionally biased region" description="Basic and acidic residues" evidence="1">
    <location>
        <begin position="128"/>
        <end position="139"/>
    </location>
</feature>
<evidence type="ECO:0000313" key="3">
    <source>
        <dbReference type="Proteomes" id="UP001295684"/>
    </source>
</evidence>
<comment type="caution">
    <text evidence="2">The sequence shown here is derived from an EMBL/GenBank/DDBJ whole genome shotgun (WGS) entry which is preliminary data.</text>
</comment>
<protein>
    <submittedName>
        <fullName evidence="2">Uncharacterized protein</fullName>
    </submittedName>
</protein>
<feature type="region of interest" description="Disordered" evidence="1">
    <location>
        <begin position="118"/>
        <end position="140"/>
    </location>
</feature>
<evidence type="ECO:0000313" key="2">
    <source>
        <dbReference type="EMBL" id="CAI2379459.1"/>
    </source>
</evidence>